<sequence length="473" mass="49686">MRSAESIRYCVALAFFLLEESKMKKSSKVALIFAFLVSIFVPVAAFADEIGDVVAPTGIMALVVIIPLIVVLVLLFMKVDMIIAGLIGGVLAMLIGGIGLEEANKQMLEAIPMMLGITVPIINSAVAMAVFKAGSYSAALTLAKRGTKGKVEYVSAFIVILLAAATYMSGIGGGSAMVIAPLAFAAVGVVPELIAAMSLAAAVSFTTSPASLESSIVSKLGDISVGSYVSTMRPYWLFFVALAIVLAFWGTKHRNVGFKESADDEFDKKSNGELFKITLPAIFLLFAVIFGPIVNDLIGFAFFTPLVYMILTLVLIFLCTDFSMNKSVEAMVDGSTYILTRLFQVGIFLAFINVIAQTGTFAVIAGVAENAPAFIVVPVAILTGILIGIPAGAYVGSVLTLVLPVAVSLNFPPLALGFVAMGVGLGSQMSFVNITMQALSSGFQIPILDVVKGNVKWLSIASVLLLVIGLIFG</sequence>
<dbReference type="HOGENOM" id="CLU_668717_0_0_9"/>
<name>A0A125W4F2_ENTFL</name>
<reference evidence="2 3" key="1">
    <citation type="submission" date="2010-07" db="EMBL/GenBank/DDBJ databases">
        <authorList>
            <person name="Sid Ahmed O."/>
        </authorList>
    </citation>
    <scope>NUCLEOTIDE SEQUENCE [LARGE SCALE GENOMIC DNA]</scope>
    <source>
        <strain evidence="2 3">TX4248</strain>
    </source>
</reference>
<protein>
    <submittedName>
        <fullName evidence="2">Citrate transporter</fullName>
    </submittedName>
</protein>
<feature type="transmembrane region" description="Helical" evidence="1">
    <location>
        <begin position="345"/>
        <end position="368"/>
    </location>
</feature>
<feature type="transmembrane region" description="Helical" evidence="1">
    <location>
        <begin position="374"/>
        <end position="407"/>
    </location>
</feature>
<feature type="transmembrane region" description="Helical" evidence="1">
    <location>
        <begin position="300"/>
        <end position="324"/>
    </location>
</feature>
<feature type="transmembrane region" description="Helical" evidence="1">
    <location>
        <begin position="454"/>
        <end position="472"/>
    </location>
</feature>
<comment type="caution">
    <text evidence="2">The sequence shown here is derived from an EMBL/GenBank/DDBJ whole genome shotgun (WGS) entry which is preliminary data.</text>
</comment>
<evidence type="ECO:0000313" key="2">
    <source>
        <dbReference type="EMBL" id="EFM82235.1"/>
    </source>
</evidence>
<feature type="transmembrane region" description="Helical" evidence="1">
    <location>
        <begin position="151"/>
        <end position="172"/>
    </location>
</feature>
<keyword evidence="1" id="KW-1133">Transmembrane helix</keyword>
<organism evidence="2 3">
    <name type="scientific">Enterococcus faecalis TX4248</name>
    <dbReference type="NCBI Taxonomy" id="749495"/>
    <lineage>
        <taxon>Bacteria</taxon>
        <taxon>Bacillati</taxon>
        <taxon>Bacillota</taxon>
        <taxon>Bacilli</taxon>
        <taxon>Lactobacillales</taxon>
        <taxon>Enterococcaceae</taxon>
        <taxon>Enterococcus</taxon>
    </lineage>
</organism>
<gene>
    <name evidence="2" type="ORF">HMPREF9498_02169</name>
</gene>
<feature type="transmembrane region" description="Helical" evidence="1">
    <location>
        <begin position="111"/>
        <end position="131"/>
    </location>
</feature>
<feature type="transmembrane region" description="Helical" evidence="1">
    <location>
        <begin position="29"/>
        <end position="47"/>
    </location>
</feature>
<keyword evidence="1" id="KW-0812">Transmembrane</keyword>
<feature type="transmembrane region" description="Helical" evidence="1">
    <location>
        <begin position="235"/>
        <end position="253"/>
    </location>
</feature>
<feature type="transmembrane region" description="Helical" evidence="1">
    <location>
        <begin position="274"/>
        <end position="294"/>
    </location>
</feature>
<feature type="transmembrane region" description="Helical" evidence="1">
    <location>
        <begin position="82"/>
        <end position="99"/>
    </location>
</feature>
<dbReference type="EMBL" id="AEBR01000071">
    <property type="protein sequence ID" value="EFM82235.1"/>
    <property type="molecule type" value="Genomic_DNA"/>
</dbReference>
<dbReference type="Proteomes" id="UP000004846">
    <property type="component" value="Unassembled WGS sequence"/>
</dbReference>
<feature type="transmembrane region" description="Helical" evidence="1">
    <location>
        <begin position="53"/>
        <end position="75"/>
    </location>
</feature>
<proteinExistence type="predicted"/>
<evidence type="ECO:0000256" key="1">
    <source>
        <dbReference type="SAM" id="Phobius"/>
    </source>
</evidence>
<dbReference type="AlphaFoldDB" id="A0A125W4F2"/>
<evidence type="ECO:0000313" key="3">
    <source>
        <dbReference type="Proteomes" id="UP000004846"/>
    </source>
</evidence>
<accession>A0A125W4F2</accession>
<keyword evidence="1" id="KW-0472">Membrane</keyword>